<sequence length="416" mass="48242">KRYFHFVSFLWNLQLLHTFEVVEKQSKQDIFKYTPCPAFLVFDNVAHVKDVNLELACRCKPEDVTSVVWYYQKDLERTSFALVLTDFQGLKIVDSSEVSPSSDIEHRFSIRMFSLIIFRTQVEDSGHYICSTSSGDFFYGYDVDVQSLDNAVLIFGDQKQKVQSDKVTKNYRVFTTFWDWTKCDRCGTRGEQRRIGLCYLESKYLYSRYRRSRESVASCGSSSVPGRFKYFIKKRKNEVIIRTCHVPCPTTQIPRAGVGSIQNFLTKLGKKPWLPEVPMQYYVHPLGYQLTLACPGARMEHMVGWDKGKQQLYRSKFLIGRNHSMRVFIDHANQLNIQIAQLDDKGIYYCWLDGVRVAGIRLSISYKGGRSRSISDPETKFALQTVFSFYMMLAGIYLCLQSLKCLCYIFKCPGIN</sequence>
<keyword evidence="7" id="KW-0325">Glycoprotein</keyword>
<dbReference type="GeneTree" id="ENSGT00530000063991"/>
<dbReference type="SMART" id="SM00406">
    <property type="entry name" value="IGv"/>
    <property type="match status" value="1"/>
</dbReference>
<dbReference type="OMA" id="AWDKDST"/>
<dbReference type="PANTHER" id="PTHR32178">
    <property type="entry name" value="FAM187"/>
    <property type="match status" value="1"/>
</dbReference>
<dbReference type="InterPro" id="IPR013783">
    <property type="entry name" value="Ig-like_fold"/>
</dbReference>
<reference evidence="11" key="1">
    <citation type="submission" date="2011-08" db="EMBL/GenBank/DDBJ databases">
        <title>The draft genome of Latimeria chalumnae.</title>
        <authorList>
            <person name="Di Palma F."/>
            <person name="Alfoldi J."/>
            <person name="Johnson J."/>
            <person name="Berlin A."/>
            <person name="Gnerre S."/>
            <person name="Jaffe D."/>
            <person name="MacCallum I."/>
            <person name="Young S."/>
            <person name="Walker B.J."/>
            <person name="Lander E."/>
            <person name="Lindblad-Toh K."/>
        </authorList>
    </citation>
    <scope>NUCLEOTIDE SEQUENCE [LARGE SCALE GENOMIC DNA]</scope>
    <source>
        <strain evidence="11">Wild caught</strain>
    </source>
</reference>
<feature type="domain" description="Ig-like" evidence="9">
    <location>
        <begin position="272"/>
        <end position="350"/>
    </location>
</feature>
<keyword evidence="3" id="KW-0812">Transmembrane</keyword>
<evidence type="ECO:0000256" key="6">
    <source>
        <dbReference type="ARBA" id="ARBA00023136"/>
    </source>
</evidence>
<dbReference type="InterPro" id="IPR007110">
    <property type="entry name" value="Ig-like_dom"/>
</dbReference>
<evidence type="ECO:0000256" key="4">
    <source>
        <dbReference type="ARBA" id="ARBA00022729"/>
    </source>
</evidence>
<dbReference type="eggNOG" id="ENOG502QRCU">
    <property type="taxonomic scope" value="Eukaryota"/>
</dbReference>
<dbReference type="PROSITE" id="PS50835">
    <property type="entry name" value="IG_LIKE"/>
    <property type="match status" value="2"/>
</dbReference>
<dbReference type="SUPFAM" id="SSF48726">
    <property type="entry name" value="Immunoglobulin"/>
    <property type="match status" value="2"/>
</dbReference>
<dbReference type="PANTHER" id="PTHR32178:SF7">
    <property type="entry name" value="IG-LIKE V-TYPE DOMAIN-CONTAINING PROTEIN FAM187A"/>
    <property type="match status" value="1"/>
</dbReference>
<dbReference type="STRING" id="7897.ENSLACP00000015116"/>
<accession>H3AZP5</accession>
<dbReference type="GO" id="GO:0016020">
    <property type="term" value="C:membrane"/>
    <property type="evidence" value="ECO:0007669"/>
    <property type="project" value="UniProtKB-SubCell"/>
</dbReference>
<evidence type="ECO:0000256" key="8">
    <source>
        <dbReference type="SAM" id="SignalP"/>
    </source>
</evidence>
<dbReference type="Gene3D" id="2.60.40.10">
    <property type="entry name" value="Immunoglobulins"/>
    <property type="match status" value="1"/>
</dbReference>
<keyword evidence="4 8" id="KW-0732">Signal</keyword>
<feature type="domain" description="Ig-like" evidence="9">
    <location>
        <begin position="37"/>
        <end position="146"/>
    </location>
</feature>
<evidence type="ECO:0000313" key="10">
    <source>
        <dbReference type="Ensembl" id="ENSLACP00000015116.1"/>
    </source>
</evidence>
<dbReference type="HOGENOM" id="CLU_054403_0_0_1"/>
<keyword evidence="11" id="KW-1185">Reference proteome</keyword>
<keyword evidence="6" id="KW-0472">Membrane</keyword>
<dbReference type="Pfam" id="PF07686">
    <property type="entry name" value="V-set"/>
    <property type="match status" value="1"/>
</dbReference>
<dbReference type="EMBL" id="AFYH01110480">
    <property type="status" value="NOT_ANNOTATED_CDS"/>
    <property type="molecule type" value="Genomic_DNA"/>
</dbReference>
<dbReference type="InterPro" id="IPR013106">
    <property type="entry name" value="Ig_V-set"/>
</dbReference>
<reference evidence="10" key="3">
    <citation type="submission" date="2025-09" db="UniProtKB">
        <authorList>
            <consortium name="Ensembl"/>
        </authorList>
    </citation>
    <scope>IDENTIFICATION</scope>
</reference>
<dbReference type="FunCoup" id="H3AZP5">
    <property type="interactions" value="158"/>
</dbReference>
<dbReference type="AlphaFoldDB" id="H3AZP5"/>
<dbReference type="SMART" id="SM00409">
    <property type="entry name" value="IG"/>
    <property type="match status" value="2"/>
</dbReference>
<feature type="chain" id="PRO_5003580758" evidence="8">
    <location>
        <begin position="19"/>
        <end position="416"/>
    </location>
</feature>
<dbReference type="Ensembl" id="ENSLACT00000015222.1">
    <property type="protein sequence ID" value="ENSLACP00000015116.1"/>
    <property type="gene ID" value="ENSLACG00000013304.1"/>
</dbReference>
<evidence type="ECO:0000256" key="7">
    <source>
        <dbReference type="ARBA" id="ARBA00023180"/>
    </source>
</evidence>
<comment type="subcellular location">
    <subcellularLocation>
        <location evidence="1">Membrane</location>
        <topology evidence="1">Single-pass type I membrane protein</topology>
    </subcellularLocation>
</comment>
<organism evidence="10 11">
    <name type="scientific">Latimeria chalumnae</name>
    <name type="common">Coelacanth</name>
    <dbReference type="NCBI Taxonomy" id="7897"/>
    <lineage>
        <taxon>Eukaryota</taxon>
        <taxon>Metazoa</taxon>
        <taxon>Chordata</taxon>
        <taxon>Craniata</taxon>
        <taxon>Vertebrata</taxon>
        <taxon>Euteleostomi</taxon>
        <taxon>Coelacanthiformes</taxon>
        <taxon>Coelacanthidae</taxon>
        <taxon>Latimeria</taxon>
    </lineage>
</organism>
<evidence type="ECO:0000256" key="2">
    <source>
        <dbReference type="ARBA" id="ARBA00008727"/>
    </source>
</evidence>
<evidence type="ECO:0000259" key="9">
    <source>
        <dbReference type="PROSITE" id="PS50835"/>
    </source>
</evidence>
<dbReference type="InParanoid" id="H3AZP5"/>
<comment type="similarity">
    <text evidence="2">Belongs to the FAM187 family.</text>
</comment>
<gene>
    <name evidence="10" type="primary">FAM187A</name>
</gene>
<evidence type="ECO:0000313" key="11">
    <source>
        <dbReference type="Proteomes" id="UP000008672"/>
    </source>
</evidence>
<evidence type="ECO:0000256" key="1">
    <source>
        <dbReference type="ARBA" id="ARBA00004479"/>
    </source>
</evidence>
<evidence type="ECO:0000256" key="3">
    <source>
        <dbReference type="ARBA" id="ARBA00022692"/>
    </source>
</evidence>
<feature type="signal peptide" evidence="8">
    <location>
        <begin position="1"/>
        <end position="18"/>
    </location>
</feature>
<name>H3AZP5_LATCH</name>
<evidence type="ECO:0000256" key="5">
    <source>
        <dbReference type="ARBA" id="ARBA00022989"/>
    </source>
</evidence>
<dbReference type="InterPro" id="IPR003599">
    <property type="entry name" value="Ig_sub"/>
</dbReference>
<dbReference type="InterPro" id="IPR036179">
    <property type="entry name" value="Ig-like_dom_sf"/>
</dbReference>
<dbReference type="InterPro" id="IPR039311">
    <property type="entry name" value="FAM187A/B"/>
</dbReference>
<protein>
    <submittedName>
        <fullName evidence="10">Family with sequence similarity 187 member A</fullName>
    </submittedName>
</protein>
<proteinExistence type="inferred from homology"/>
<reference evidence="10" key="2">
    <citation type="submission" date="2025-08" db="UniProtKB">
        <authorList>
            <consortium name="Ensembl"/>
        </authorList>
    </citation>
    <scope>IDENTIFICATION</scope>
</reference>
<keyword evidence="5" id="KW-1133">Transmembrane helix</keyword>
<dbReference type="Proteomes" id="UP000008672">
    <property type="component" value="Unassembled WGS sequence"/>
</dbReference>